<dbReference type="PANTHER" id="PTHR23084:SF263">
    <property type="entry name" value="MORN REPEAT-CONTAINING PROTEIN 1"/>
    <property type="match status" value="1"/>
</dbReference>
<keyword evidence="4" id="KW-1185">Reference proteome</keyword>
<dbReference type="SUPFAM" id="SSF82185">
    <property type="entry name" value="Histone H3 K4-specific methyltransferase SET7/9 N-terminal domain"/>
    <property type="match status" value="3"/>
</dbReference>
<evidence type="ECO:0000256" key="2">
    <source>
        <dbReference type="SAM" id="MobiDB-lite"/>
    </source>
</evidence>
<proteinExistence type="predicted"/>
<dbReference type="FunFam" id="2.20.110.10:FF:000002">
    <property type="entry name" value="Phosphatidylinositol 4-phosphate 5-kinase 8"/>
    <property type="match status" value="1"/>
</dbReference>
<dbReference type="PANTHER" id="PTHR23084">
    <property type="entry name" value="PHOSPHATIDYLINOSITOL-4-PHOSPHATE 5-KINASE RELATED"/>
    <property type="match status" value="1"/>
</dbReference>
<feature type="compositionally biased region" description="Basic residues" evidence="2">
    <location>
        <begin position="546"/>
        <end position="556"/>
    </location>
</feature>
<dbReference type="EMBL" id="RRYP01003274">
    <property type="protein sequence ID" value="TNV83958.1"/>
    <property type="molecule type" value="Genomic_DNA"/>
</dbReference>
<evidence type="ECO:0000313" key="3">
    <source>
        <dbReference type="EMBL" id="TNV83958.1"/>
    </source>
</evidence>
<dbReference type="AlphaFoldDB" id="A0A8J8T7A4"/>
<dbReference type="Pfam" id="PF02493">
    <property type="entry name" value="MORN"/>
    <property type="match status" value="10"/>
</dbReference>
<protein>
    <submittedName>
        <fullName evidence="3">Uncharacterized protein</fullName>
    </submittedName>
</protein>
<dbReference type="InterPro" id="IPR003409">
    <property type="entry name" value="MORN"/>
</dbReference>
<accession>A0A8J8T7A4</accession>
<dbReference type="OrthoDB" id="270720at2759"/>
<dbReference type="Proteomes" id="UP000785679">
    <property type="component" value="Unassembled WGS sequence"/>
</dbReference>
<dbReference type="SMART" id="SM00698">
    <property type="entry name" value="MORN"/>
    <property type="match status" value="10"/>
</dbReference>
<dbReference type="Gene3D" id="2.20.110.10">
    <property type="entry name" value="Histone H3 K4-specific methyltransferase SET7/9 N-terminal domain"/>
    <property type="match status" value="5"/>
</dbReference>
<keyword evidence="1" id="KW-0677">Repeat</keyword>
<organism evidence="3 4">
    <name type="scientific">Halteria grandinella</name>
    <dbReference type="NCBI Taxonomy" id="5974"/>
    <lineage>
        <taxon>Eukaryota</taxon>
        <taxon>Sar</taxon>
        <taxon>Alveolata</taxon>
        <taxon>Ciliophora</taxon>
        <taxon>Intramacronucleata</taxon>
        <taxon>Spirotrichea</taxon>
        <taxon>Stichotrichia</taxon>
        <taxon>Sporadotrichida</taxon>
        <taxon>Halteriidae</taxon>
        <taxon>Halteria</taxon>
    </lineage>
</organism>
<evidence type="ECO:0000256" key="1">
    <source>
        <dbReference type="ARBA" id="ARBA00022737"/>
    </source>
</evidence>
<reference evidence="3" key="1">
    <citation type="submission" date="2019-06" db="EMBL/GenBank/DDBJ databases">
        <authorList>
            <person name="Zheng W."/>
        </authorList>
    </citation>
    <scope>NUCLEOTIDE SEQUENCE</scope>
    <source>
        <strain evidence="3">QDHG01</strain>
    </source>
</reference>
<evidence type="ECO:0000313" key="4">
    <source>
        <dbReference type="Proteomes" id="UP000785679"/>
    </source>
</evidence>
<name>A0A8J8T7A4_HALGN</name>
<sequence length="556" mass="62171">MAAYYLTPSQQTQNPLAGLAFHSSSHPSLYLNPQFTGGNNKQEKTPHQQMREALKKVNPSNEVLSRRPMAQGLVQDTSEFNGIGRKQFPNGDFYEGNFRKGKMEGHGVLVTSRGDVYEGTFKNGFKHGKGKMLYRGGEGGYYEGDWNYNKIEGKGVQVDALGNHYEGDFRDNMKNGIGRCLYAANGMRFDGFWSNNIPEKGELFMKNGGHYEGEWRDDRFSGVGTIRYANGDVYEGEWKEHLPHRYGKMLYRNGRIFNGEWLSGKKHGQGVMNYPNGDAYEGEWREDMREGFGVQRFAKGDAYEGEWLIDKMHGKGILVHADGSIYEGLWEHGQKKEGFGVFKYANGNVAVRSNYTLNDKYQPVMYSNVVQSHRFNMIGNGSQTTAMPLTGPSGLSQQQLLPQNTVASVHPPMVMRPRPLPMPQIALQQKFVPPVSQHASLDLIQQQSIQSQHQPFMTPLPQNPESQMSQYQDMHLEPPLLENKKPSAKAKAQTERRGSSLAKTAEQNIIGVPSQSSSQKPSDKSQKQQPPPTPGSDGSGSPGKNLKLKVKPTGKK</sequence>
<gene>
    <name evidence="3" type="ORF">FGO68_gene15315</name>
</gene>
<comment type="caution">
    <text evidence="3">The sequence shown here is derived from an EMBL/GenBank/DDBJ whole genome shotgun (WGS) entry which is preliminary data.</text>
</comment>
<feature type="region of interest" description="Disordered" evidence="2">
    <location>
        <begin position="447"/>
        <end position="556"/>
    </location>
</feature>
<feature type="compositionally biased region" description="Polar residues" evidence="2">
    <location>
        <begin position="463"/>
        <end position="472"/>
    </location>
</feature>